<dbReference type="FunFam" id="3.40.50.150:FF:000053">
    <property type="entry name" value="Release factor glutamine methyltransferase"/>
    <property type="match status" value="1"/>
</dbReference>
<evidence type="ECO:0000256" key="1">
    <source>
        <dbReference type="ARBA" id="ARBA00022603"/>
    </source>
</evidence>
<dbReference type="InterPro" id="IPR050320">
    <property type="entry name" value="N5-glutamine_MTase"/>
</dbReference>
<dbReference type="Pfam" id="PF17827">
    <property type="entry name" value="PrmC_N"/>
    <property type="match status" value="1"/>
</dbReference>
<feature type="binding site" evidence="5">
    <location>
        <begin position="120"/>
        <end position="124"/>
    </location>
    <ligand>
        <name>S-adenosyl-L-methionine</name>
        <dbReference type="ChEBI" id="CHEBI:59789"/>
    </ligand>
</feature>
<dbReference type="NCBIfam" id="TIGR03534">
    <property type="entry name" value="RF_mod_PrmC"/>
    <property type="match status" value="1"/>
</dbReference>
<feature type="binding site" evidence="5">
    <location>
        <begin position="185"/>
        <end position="188"/>
    </location>
    <ligand>
        <name>substrate</name>
    </ligand>
</feature>
<dbReference type="RefSeq" id="WP_109236406.1">
    <property type="nucleotide sequence ID" value="NZ_BMXZ01000002.1"/>
</dbReference>
<dbReference type="GO" id="GO:0003676">
    <property type="term" value="F:nucleic acid binding"/>
    <property type="evidence" value="ECO:0007669"/>
    <property type="project" value="InterPro"/>
</dbReference>
<dbReference type="Proteomes" id="UP000244948">
    <property type="component" value="Unassembled WGS sequence"/>
</dbReference>
<keyword evidence="9" id="KW-1185">Reference proteome</keyword>
<dbReference type="Pfam" id="PF05175">
    <property type="entry name" value="MTS"/>
    <property type="match status" value="1"/>
</dbReference>
<feature type="domain" description="Release factor glutamine methyltransferase N-terminal" evidence="7">
    <location>
        <begin position="6"/>
        <end position="73"/>
    </location>
</feature>
<dbReference type="PANTHER" id="PTHR18895">
    <property type="entry name" value="HEMK METHYLTRANSFERASE"/>
    <property type="match status" value="1"/>
</dbReference>
<dbReference type="GO" id="GO:0032259">
    <property type="term" value="P:methylation"/>
    <property type="evidence" value="ECO:0007669"/>
    <property type="project" value="UniProtKB-KW"/>
</dbReference>
<evidence type="ECO:0000256" key="4">
    <source>
        <dbReference type="ARBA" id="ARBA00048391"/>
    </source>
</evidence>
<evidence type="ECO:0000259" key="6">
    <source>
        <dbReference type="Pfam" id="PF05175"/>
    </source>
</evidence>
<dbReference type="GO" id="GO:0102559">
    <property type="term" value="F:peptide chain release factor N(5)-glutamine methyltransferase activity"/>
    <property type="evidence" value="ECO:0007669"/>
    <property type="project" value="UniProtKB-EC"/>
</dbReference>
<feature type="binding site" evidence="5">
    <location>
        <position position="143"/>
    </location>
    <ligand>
        <name>S-adenosyl-L-methionine</name>
        <dbReference type="ChEBI" id="CHEBI:59789"/>
    </ligand>
</feature>
<dbReference type="InterPro" id="IPR002052">
    <property type="entry name" value="DNA_methylase_N6_adenine_CS"/>
</dbReference>
<gene>
    <name evidence="5 8" type="primary">prmC</name>
    <name evidence="8" type="ORF">DC082_07315</name>
</gene>
<evidence type="ECO:0000256" key="5">
    <source>
        <dbReference type="HAMAP-Rule" id="MF_02126"/>
    </source>
</evidence>
<dbReference type="CDD" id="cd02440">
    <property type="entry name" value="AdoMet_MTases"/>
    <property type="match status" value="1"/>
</dbReference>
<dbReference type="EMBL" id="QEWR01000003">
    <property type="protein sequence ID" value="PWD83207.1"/>
    <property type="molecule type" value="Genomic_DNA"/>
</dbReference>
<feature type="binding site" evidence="5">
    <location>
        <position position="185"/>
    </location>
    <ligand>
        <name>S-adenosyl-L-methionine</name>
        <dbReference type="ChEBI" id="CHEBI:59789"/>
    </ligand>
</feature>
<organism evidence="8 9">
    <name type="scientific">Ignatzschineria indica</name>
    <dbReference type="NCBI Taxonomy" id="472583"/>
    <lineage>
        <taxon>Bacteria</taxon>
        <taxon>Pseudomonadati</taxon>
        <taxon>Pseudomonadota</taxon>
        <taxon>Gammaproteobacteria</taxon>
        <taxon>Cardiobacteriales</taxon>
        <taxon>Ignatzschineriaceae</taxon>
        <taxon>Ignatzschineria</taxon>
    </lineage>
</organism>
<keyword evidence="2 5" id="KW-0808">Transferase</keyword>
<dbReference type="NCBIfam" id="TIGR00536">
    <property type="entry name" value="hemK_fam"/>
    <property type="match status" value="1"/>
</dbReference>
<protein>
    <recommendedName>
        <fullName evidence="5">Release factor glutamine methyltransferase</fullName>
        <shortName evidence="5">RF MTase</shortName>
        <ecNumber evidence="5">2.1.1.297</ecNumber>
    </recommendedName>
    <alternativeName>
        <fullName evidence="5">N5-glutamine methyltransferase PrmC</fullName>
    </alternativeName>
    <alternativeName>
        <fullName evidence="5">Protein-(glutamine-N5) MTase PrmC</fullName>
    </alternativeName>
    <alternativeName>
        <fullName evidence="5">Protein-glutamine N-methyltransferase PrmC</fullName>
    </alternativeName>
</protein>
<dbReference type="PANTHER" id="PTHR18895:SF74">
    <property type="entry name" value="MTRF1L RELEASE FACTOR GLUTAMINE METHYLTRANSFERASE"/>
    <property type="match status" value="1"/>
</dbReference>
<evidence type="ECO:0000256" key="2">
    <source>
        <dbReference type="ARBA" id="ARBA00022679"/>
    </source>
</evidence>
<comment type="catalytic activity">
    <reaction evidence="4 5">
        <text>L-glutaminyl-[peptide chain release factor] + S-adenosyl-L-methionine = N(5)-methyl-L-glutaminyl-[peptide chain release factor] + S-adenosyl-L-homocysteine + H(+)</text>
        <dbReference type="Rhea" id="RHEA:42896"/>
        <dbReference type="Rhea" id="RHEA-COMP:10271"/>
        <dbReference type="Rhea" id="RHEA-COMP:10272"/>
        <dbReference type="ChEBI" id="CHEBI:15378"/>
        <dbReference type="ChEBI" id="CHEBI:30011"/>
        <dbReference type="ChEBI" id="CHEBI:57856"/>
        <dbReference type="ChEBI" id="CHEBI:59789"/>
        <dbReference type="ChEBI" id="CHEBI:61891"/>
        <dbReference type="EC" id="2.1.1.297"/>
    </reaction>
</comment>
<evidence type="ECO:0000259" key="7">
    <source>
        <dbReference type="Pfam" id="PF17827"/>
    </source>
</evidence>
<proteinExistence type="inferred from homology"/>
<name>A0A2U2AK51_9GAMM</name>
<feature type="domain" description="Methyltransferase small" evidence="6">
    <location>
        <begin position="114"/>
        <end position="189"/>
    </location>
</feature>
<accession>A0A2U2AK51</accession>
<evidence type="ECO:0000256" key="3">
    <source>
        <dbReference type="ARBA" id="ARBA00022691"/>
    </source>
</evidence>
<evidence type="ECO:0000313" key="8">
    <source>
        <dbReference type="EMBL" id="PWD83207.1"/>
    </source>
</evidence>
<dbReference type="AlphaFoldDB" id="A0A2U2AK51"/>
<dbReference type="Gene3D" id="1.10.8.10">
    <property type="entry name" value="DNA helicase RuvA subunit, C-terminal domain"/>
    <property type="match status" value="1"/>
</dbReference>
<dbReference type="SUPFAM" id="SSF53335">
    <property type="entry name" value="S-adenosyl-L-methionine-dependent methyltransferases"/>
    <property type="match status" value="1"/>
</dbReference>
<comment type="similarity">
    <text evidence="5">Belongs to the protein N5-glutamine methyltransferase family. PrmC subfamily.</text>
</comment>
<keyword evidence="3 5" id="KW-0949">S-adenosyl-L-methionine</keyword>
<dbReference type="PROSITE" id="PS00092">
    <property type="entry name" value="N6_MTASE"/>
    <property type="match status" value="1"/>
</dbReference>
<comment type="function">
    <text evidence="5">Methylates the class 1 translation termination release factors RF1/PrfA and RF2/PrfB on the glutamine residue of the universally conserved GGQ motif.</text>
</comment>
<dbReference type="InterPro" id="IPR007848">
    <property type="entry name" value="Small_mtfrase_dom"/>
</dbReference>
<sequence length="283" mass="31979">MTIIDAILEGRAQLTHLPSPQFEAELLLSYLLKRNRSYLIAFPEKVLSPTLIEQYRQLLIRRAAGEPFAYISGEKEFYGLQLTVNEETLIPRDDTEVIVEAALERIPITVENAFSLLDLGTGSGAIALAIKKYRPDIEVTAVDYYPQTLKVAAQNAQRNNLDIEFIESNWFSALPKASYHLILSNPPYIDPIDPHLDGDGVKYEPKRALIAEDSGLGDLFYLIENAPYYFKDSGWLLLEHGFDQGKVLQQKMAERGYQSIETRKDYGGNDRVTLGFYPSTSRP</sequence>
<dbReference type="Gene3D" id="3.40.50.150">
    <property type="entry name" value="Vaccinia Virus protein VP39"/>
    <property type="match status" value="1"/>
</dbReference>
<comment type="caution">
    <text evidence="8">The sequence shown here is derived from an EMBL/GenBank/DDBJ whole genome shotgun (WGS) entry which is preliminary data.</text>
</comment>
<dbReference type="InterPro" id="IPR004556">
    <property type="entry name" value="HemK-like"/>
</dbReference>
<dbReference type="InterPro" id="IPR040758">
    <property type="entry name" value="PrmC_N"/>
</dbReference>
<dbReference type="InterPro" id="IPR019874">
    <property type="entry name" value="RF_methyltr_PrmC"/>
</dbReference>
<evidence type="ECO:0000313" key="9">
    <source>
        <dbReference type="Proteomes" id="UP000244948"/>
    </source>
</evidence>
<feature type="binding site" evidence="5">
    <location>
        <position position="170"/>
    </location>
    <ligand>
        <name>S-adenosyl-L-methionine</name>
        <dbReference type="ChEBI" id="CHEBI:59789"/>
    </ligand>
</feature>
<dbReference type="InterPro" id="IPR029063">
    <property type="entry name" value="SAM-dependent_MTases_sf"/>
</dbReference>
<reference evidence="8 9" key="1">
    <citation type="journal article" date="2018" name="Genome Announc.">
        <title>Ignatzschineria cameli sp. nov., isolated from necrotic foot tissue of dromedaries (Camelus dromedarius) and associated maggots (Wohlfahrtia species) in Dubai.</title>
        <authorList>
            <person name="Tsang C.C."/>
            <person name="Tang J.Y."/>
            <person name="Fong J.Y."/>
            <person name="Kinne J."/>
            <person name="Lee H.H."/>
            <person name="Joseph M."/>
            <person name="Jose S."/>
            <person name="Schuster R.K."/>
            <person name="Tang Y."/>
            <person name="Sivakumar S."/>
            <person name="Chen J.H."/>
            <person name="Teng J.L."/>
            <person name="Lau S.K."/>
            <person name="Wernery U."/>
            <person name="Woo P.C."/>
        </authorList>
    </citation>
    <scope>NUCLEOTIDE SEQUENCE [LARGE SCALE GENOMIC DNA]</scope>
    <source>
        <strain evidence="8 9">KCTC 22643</strain>
    </source>
</reference>
<dbReference type="EC" id="2.1.1.297" evidence="5"/>
<dbReference type="HAMAP" id="MF_02126">
    <property type="entry name" value="RF_methyltr_PrmC"/>
    <property type="match status" value="1"/>
</dbReference>
<keyword evidence="1 5" id="KW-0489">Methyltransferase</keyword>